<dbReference type="InterPro" id="IPR043129">
    <property type="entry name" value="ATPase_NBD"/>
</dbReference>
<feature type="domain" description="Carbohydrate kinase FGGY C-terminal" evidence="5">
    <location>
        <begin position="318"/>
        <end position="416"/>
    </location>
</feature>
<dbReference type="InterPro" id="IPR050406">
    <property type="entry name" value="FGGY_Carb_Kinase"/>
</dbReference>
<keyword evidence="7" id="KW-1185">Reference proteome</keyword>
<sequence length="474" mass="52796">MKYFIGIDSGSQSTKVAILDQLGREIVYSTSPLREYHCPAPGLAVHPDDDIWHSIKQALTACVAKFKGNKQDIIGIGLCTIRCCRSLLQQDGHLAQPVISWMDSRMATHYEHADPKVAFVTTTTGYVSFKLTDEFTDAAANCEFGWPIDHGTLDWSTDDGVIAAHGLRREMLFTLKKPSETLGLLRPELARELGLASIPVVASANDKAVEALGCGMNHPDTLMISLGTYINSMLLRDHFHHDAASFYPTLACVPFKYLYESVGIRRGMWTVSWFKKLIGEGLTLDAQRHGLSEEQYCNQQCAHIAPGSDGLITILDWLAPPTEPFRKGIMLGFDHRHTRFHIYRSILEAIAFTIYNNASDMTTELGFTPREIVVIGGGSHSNVLMQIIADVFNLSVIRKEGSSCGCVGTAICAAINLGIYPSYDVAIDHMVRTTEVFTPNSEHHQIYQRINNEVFRHARSHTDVLLKNSYHIYH</sequence>
<dbReference type="GO" id="GO:0005975">
    <property type="term" value="P:carbohydrate metabolic process"/>
    <property type="evidence" value="ECO:0007669"/>
    <property type="project" value="InterPro"/>
</dbReference>
<proteinExistence type="inferred from homology"/>
<dbReference type="SUPFAM" id="SSF53067">
    <property type="entry name" value="Actin-like ATPase domain"/>
    <property type="match status" value="2"/>
</dbReference>
<organism evidence="6 7">
    <name type="scientific">Aeromonas cavernicola</name>
    <dbReference type="NCBI Taxonomy" id="1006623"/>
    <lineage>
        <taxon>Bacteria</taxon>
        <taxon>Pseudomonadati</taxon>
        <taxon>Pseudomonadota</taxon>
        <taxon>Gammaproteobacteria</taxon>
        <taxon>Aeromonadales</taxon>
        <taxon>Aeromonadaceae</taxon>
        <taxon>Aeromonas</taxon>
    </lineage>
</organism>
<dbReference type="RefSeq" id="WP_100292783.1">
    <property type="nucleotide sequence ID" value="NZ_PGGC01000022.1"/>
</dbReference>
<protein>
    <submittedName>
        <fullName evidence="6">Sugar kinase</fullName>
    </submittedName>
</protein>
<evidence type="ECO:0000313" key="6">
    <source>
        <dbReference type="EMBL" id="PJG60227.1"/>
    </source>
</evidence>
<dbReference type="InterPro" id="IPR000577">
    <property type="entry name" value="Carb_kinase_FGGY"/>
</dbReference>
<evidence type="ECO:0000256" key="2">
    <source>
        <dbReference type="ARBA" id="ARBA00022679"/>
    </source>
</evidence>
<dbReference type="GO" id="GO:0016301">
    <property type="term" value="F:kinase activity"/>
    <property type="evidence" value="ECO:0007669"/>
    <property type="project" value="UniProtKB-KW"/>
</dbReference>
<keyword evidence="2" id="KW-0808">Transferase</keyword>
<reference evidence="6 7" key="1">
    <citation type="submission" date="2017-11" db="EMBL/GenBank/DDBJ databases">
        <title>Draft genome sequence of environmental isolate Aeromonas cavernicola sp. nov. MDC 2508.</title>
        <authorList>
            <person name="Colston S.M."/>
            <person name="Navarro A."/>
            <person name="Martinez-Murcia A.J."/>
            <person name="Graf J."/>
        </authorList>
    </citation>
    <scope>NUCLEOTIDE SEQUENCE [LARGE SCALE GENOMIC DNA]</scope>
    <source>
        <strain evidence="6 7">MDC 2508</strain>
    </source>
</reference>
<dbReference type="InterPro" id="IPR018485">
    <property type="entry name" value="FGGY_C"/>
</dbReference>
<dbReference type="Pfam" id="PF00370">
    <property type="entry name" value="FGGY_N"/>
    <property type="match status" value="1"/>
</dbReference>
<dbReference type="OrthoDB" id="9805576at2"/>
<evidence type="ECO:0000256" key="1">
    <source>
        <dbReference type="ARBA" id="ARBA00009156"/>
    </source>
</evidence>
<comment type="caution">
    <text evidence="6">The sequence shown here is derived from an EMBL/GenBank/DDBJ whole genome shotgun (WGS) entry which is preliminary data.</text>
</comment>
<dbReference type="PANTHER" id="PTHR43095">
    <property type="entry name" value="SUGAR KINASE"/>
    <property type="match status" value="1"/>
</dbReference>
<dbReference type="EMBL" id="PGGC01000022">
    <property type="protein sequence ID" value="PJG60227.1"/>
    <property type="molecule type" value="Genomic_DNA"/>
</dbReference>
<dbReference type="Pfam" id="PF02782">
    <property type="entry name" value="FGGY_C"/>
    <property type="match status" value="1"/>
</dbReference>
<evidence type="ECO:0000259" key="4">
    <source>
        <dbReference type="Pfam" id="PF00370"/>
    </source>
</evidence>
<dbReference type="AlphaFoldDB" id="A0A2H9U854"/>
<dbReference type="PANTHER" id="PTHR43095:SF5">
    <property type="entry name" value="XYLULOSE KINASE"/>
    <property type="match status" value="1"/>
</dbReference>
<feature type="domain" description="Carbohydrate kinase FGGY N-terminal" evidence="4">
    <location>
        <begin position="3"/>
        <end position="112"/>
    </location>
</feature>
<evidence type="ECO:0000256" key="3">
    <source>
        <dbReference type="ARBA" id="ARBA00022777"/>
    </source>
</evidence>
<keyword evidence="3 6" id="KW-0418">Kinase</keyword>
<dbReference type="Proteomes" id="UP000235861">
    <property type="component" value="Unassembled WGS sequence"/>
</dbReference>
<dbReference type="PIRSF" id="PIRSF000538">
    <property type="entry name" value="GlpK"/>
    <property type="match status" value="1"/>
</dbReference>
<dbReference type="InterPro" id="IPR018484">
    <property type="entry name" value="FGGY_N"/>
</dbReference>
<name>A0A2H9U854_9GAMM</name>
<accession>A0A2H9U854</accession>
<comment type="similarity">
    <text evidence="1">Belongs to the FGGY kinase family.</text>
</comment>
<dbReference type="CDD" id="cd07779">
    <property type="entry name" value="ASKHA_NBD_FGGY_YgcE-like"/>
    <property type="match status" value="1"/>
</dbReference>
<evidence type="ECO:0000259" key="5">
    <source>
        <dbReference type="Pfam" id="PF02782"/>
    </source>
</evidence>
<gene>
    <name evidence="6" type="ORF">CUC53_02990</name>
</gene>
<evidence type="ECO:0000313" key="7">
    <source>
        <dbReference type="Proteomes" id="UP000235861"/>
    </source>
</evidence>
<dbReference type="Gene3D" id="3.30.420.40">
    <property type="match status" value="3"/>
</dbReference>